<name>A0AAU8AZQ7_9CAUD</name>
<dbReference type="Pfam" id="PF18013">
    <property type="entry name" value="Phage_lysozyme2"/>
    <property type="match status" value="1"/>
</dbReference>
<sequence length="557" mass="59066">MAYKRNMVVAQAQSWIGCNEANGTHKAIIDVYNSHSPLARGYKMTYTDAWCAAFVSAVAIKCGYTAIMPTECGCEKMITLYQNLGCWKEDDSYTPSAGDVIFYDWDDSGSGDCTGATDHVGIVEKVSGTTITVIEGNYSNSVKRRTMTVNGRYIRGYGLPKYDDSESSSSGTSSTKAAATSTAQPETIWNYLLGKIGNAYGVAGLMGNLYAESGLIPNNLQNTYNTKLGYTDAAYTAAVDDGSYTKFSSDSAGYGLAQWTYSTRKKALKEYADTQNASIGNLDMQLAFLIKELTESYSGVLTTLKNATSVLAASNAVLTKYENPADQSESVQTKRVGYGQTYYDKYARTSSNSSSSSSTSDNSGETIYTVVKGDTLSSIAAKYGTTYQILAEYNSISNPNVITVGQKIKIPSGSTSSSSTSSTSSSSLDYAVGDQVNFTGTKHYTSSNATDAKTCKPGVAKVTATAKGAKHPYHLIKVAGSSSTVYGWVDAADISGKASGSTASSTVTHTVVKGDTLSAIASKYGTTVAKIVAANKSKYSKITANYIVIGWTLTIPS</sequence>
<dbReference type="PANTHER" id="PTHR33734:SF22">
    <property type="entry name" value="MEMBRANE-BOUND LYTIC MUREIN TRANSGLYCOSYLASE D"/>
    <property type="match status" value="1"/>
</dbReference>
<keyword evidence="4" id="KW-0961">Cell wall biogenesis/degradation</keyword>
<proteinExistence type="predicted"/>
<dbReference type="PROSITE" id="PS51782">
    <property type="entry name" value="LYSM"/>
    <property type="match status" value="2"/>
</dbReference>
<dbReference type="Pfam" id="PF05257">
    <property type="entry name" value="CHAP"/>
    <property type="match status" value="1"/>
</dbReference>
<evidence type="ECO:0000313" key="7">
    <source>
        <dbReference type="EMBL" id="XCD04238.1"/>
    </source>
</evidence>
<dbReference type="SMART" id="SM00257">
    <property type="entry name" value="LysM"/>
    <property type="match status" value="2"/>
</dbReference>
<dbReference type="Pfam" id="PF01476">
    <property type="entry name" value="LysM"/>
    <property type="match status" value="2"/>
</dbReference>
<organism evidence="7">
    <name type="scientific">Dulem virus 37</name>
    <dbReference type="NCBI Taxonomy" id="3145755"/>
    <lineage>
        <taxon>Viruses</taxon>
        <taxon>Duplodnaviria</taxon>
        <taxon>Heunggongvirae</taxon>
        <taxon>Uroviricota</taxon>
        <taxon>Caudoviricetes</taxon>
    </lineage>
</organism>
<keyword evidence="1" id="KW-0929">Antimicrobial</keyword>
<evidence type="ECO:0000256" key="1">
    <source>
        <dbReference type="ARBA" id="ARBA00022529"/>
    </source>
</evidence>
<evidence type="ECO:0000259" key="6">
    <source>
        <dbReference type="PROSITE" id="PS51782"/>
    </source>
</evidence>
<dbReference type="GO" id="GO:0016787">
    <property type="term" value="F:hydrolase activity"/>
    <property type="evidence" value="ECO:0007669"/>
    <property type="project" value="UniProtKB-KW"/>
</dbReference>
<dbReference type="GO" id="GO:0008932">
    <property type="term" value="F:lytic endotransglycosylase activity"/>
    <property type="evidence" value="ECO:0007669"/>
    <property type="project" value="TreeGrafter"/>
</dbReference>
<evidence type="ECO:0000256" key="3">
    <source>
        <dbReference type="ARBA" id="ARBA00022801"/>
    </source>
</evidence>
<keyword evidence="3 7" id="KW-0378">Hydrolase</keyword>
<dbReference type="Gene3D" id="3.90.1720.10">
    <property type="entry name" value="endopeptidase domain like (from Nostoc punctiforme)"/>
    <property type="match status" value="1"/>
</dbReference>
<dbReference type="SUPFAM" id="SSF54001">
    <property type="entry name" value="Cysteine proteinases"/>
    <property type="match status" value="1"/>
</dbReference>
<dbReference type="GO" id="GO:0001897">
    <property type="term" value="P:symbiont-mediated cytolysis of host cell"/>
    <property type="evidence" value="ECO:0007669"/>
    <property type="project" value="UniProtKB-ARBA"/>
</dbReference>
<dbReference type="Gene3D" id="3.10.350.10">
    <property type="entry name" value="LysM domain"/>
    <property type="match status" value="2"/>
</dbReference>
<dbReference type="CDD" id="cd00118">
    <property type="entry name" value="LysM"/>
    <property type="match status" value="2"/>
</dbReference>
<evidence type="ECO:0000256" key="4">
    <source>
        <dbReference type="ARBA" id="ARBA00023316"/>
    </source>
</evidence>
<feature type="domain" description="LysM" evidence="6">
    <location>
        <begin position="366"/>
        <end position="410"/>
    </location>
</feature>
<keyword evidence="2" id="KW-0732">Signal</keyword>
<reference evidence="7" key="1">
    <citation type="submission" date="2024-03" db="EMBL/GenBank/DDBJ databases">
        <title>Diverse circular DNA viruses in blood, oral, and fecal samples of captive lemurs.</title>
        <authorList>
            <person name="Paietta E.N."/>
            <person name="Kraberger S."/>
            <person name="Lund M.C."/>
            <person name="Custer J.M."/>
            <person name="Vargas K.M."/>
            <person name="Ehmke E.E."/>
            <person name="Yoder A.D."/>
            <person name="Varsani A."/>
        </authorList>
    </citation>
    <scope>NUCLEOTIDE SEQUENCE</scope>
    <source>
        <strain evidence="7">Duke_22FF_208</strain>
    </source>
</reference>
<dbReference type="Gene3D" id="1.10.530.10">
    <property type="match status" value="1"/>
</dbReference>
<dbReference type="PROSITE" id="PS51257">
    <property type="entry name" value="PROKAR_LIPOPROTEIN"/>
    <property type="match status" value="1"/>
</dbReference>
<dbReference type="InterPro" id="IPR038765">
    <property type="entry name" value="Papain-like_cys_pep_sf"/>
</dbReference>
<accession>A0AAU8AZQ7</accession>
<dbReference type="InterPro" id="IPR041219">
    <property type="entry name" value="Phage_lysozyme2"/>
</dbReference>
<dbReference type="PROSITE" id="PS50911">
    <property type="entry name" value="CHAP"/>
    <property type="match status" value="1"/>
</dbReference>
<dbReference type="InterPro" id="IPR036779">
    <property type="entry name" value="LysM_dom_sf"/>
</dbReference>
<dbReference type="InterPro" id="IPR007921">
    <property type="entry name" value="CHAP_dom"/>
</dbReference>
<dbReference type="InterPro" id="IPR018392">
    <property type="entry name" value="LysM"/>
</dbReference>
<feature type="domain" description="Peptidase C51" evidence="5">
    <location>
        <begin position="26"/>
        <end position="155"/>
    </location>
</feature>
<dbReference type="SUPFAM" id="SSF54106">
    <property type="entry name" value="LysM domain"/>
    <property type="match status" value="2"/>
</dbReference>
<dbReference type="GO" id="GO:0071555">
    <property type="term" value="P:cell wall organization"/>
    <property type="evidence" value="ECO:0007669"/>
    <property type="project" value="UniProtKB-KW"/>
</dbReference>
<evidence type="ECO:0000256" key="2">
    <source>
        <dbReference type="ARBA" id="ARBA00022729"/>
    </source>
</evidence>
<dbReference type="EMBL" id="PP511443">
    <property type="protein sequence ID" value="XCD04238.1"/>
    <property type="molecule type" value="Genomic_DNA"/>
</dbReference>
<evidence type="ECO:0000259" key="5">
    <source>
        <dbReference type="PROSITE" id="PS50911"/>
    </source>
</evidence>
<protein>
    <submittedName>
        <fullName evidence="7">Cell wall hydrolase autolysin</fullName>
    </submittedName>
</protein>
<feature type="domain" description="LysM" evidence="6">
    <location>
        <begin position="507"/>
        <end position="555"/>
    </location>
</feature>
<dbReference type="PANTHER" id="PTHR33734">
    <property type="entry name" value="LYSM DOMAIN-CONTAINING GPI-ANCHORED PROTEIN 2"/>
    <property type="match status" value="1"/>
</dbReference>